<dbReference type="Proteomes" id="UP000887023">
    <property type="component" value="Chromosome"/>
</dbReference>
<dbReference type="InterPro" id="IPR027417">
    <property type="entry name" value="P-loop_NTPase"/>
</dbReference>
<dbReference type="EMBL" id="CP079105">
    <property type="protein sequence ID" value="QXQ13758.1"/>
    <property type="molecule type" value="Genomic_DNA"/>
</dbReference>
<evidence type="ECO:0000256" key="1">
    <source>
        <dbReference type="SAM" id="MobiDB-lite"/>
    </source>
</evidence>
<name>A0ABX8S7D7_9ACTN</name>
<evidence type="ECO:0000313" key="3">
    <source>
        <dbReference type="Proteomes" id="UP000887023"/>
    </source>
</evidence>
<evidence type="ECO:0000313" key="2">
    <source>
        <dbReference type="EMBL" id="QXQ13758.1"/>
    </source>
</evidence>
<reference evidence="2" key="1">
    <citation type="submission" date="2021-07" db="EMBL/GenBank/DDBJ databases">
        <title>Candidatus Kaistella beijingensis sp. nov. isolated from a municipal wastewater treatment plant is involved in sludge foaming.</title>
        <authorList>
            <person name="Song Y."/>
            <person name="Liu S.-J."/>
        </authorList>
    </citation>
    <scope>NUCLEOTIDE SEQUENCE</scope>
    <source>
        <strain evidence="2">DSM 43998</strain>
    </source>
</reference>
<keyword evidence="3" id="KW-1185">Reference proteome</keyword>
<gene>
    <name evidence="2" type="ORF">KV203_18550</name>
</gene>
<feature type="region of interest" description="Disordered" evidence="1">
    <location>
        <begin position="472"/>
        <end position="509"/>
    </location>
</feature>
<feature type="compositionally biased region" description="Basic and acidic residues" evidence="1">
    <location>
        <begin position="472"/>
        <end position="484"/>
    </location>
</feature>
<dbReference type="Gene3D" id="3.40.50.300">
    <property type="entry name" value="P-loop containing nucleotide triphosphate hydrolases"/>
    <property type="match status" value="1"/>
</dbReference>
<accession>A0ABX8S7D7</accession>
<feature type="compositionally biased region" description="Pro residues" evidence="1">
    <location>
        <begin position="315"/>
        <end position="328"/>
    </location>
</feature>
<protein>
    <recommendedName>
        <fullName evidence="4">Dynamin family protein</fullName>
    </recommendedName>
</protein>
<organism evidence="2 3">
    <name type="scientific">Skermania pinensis</name>
    <dbReference type="NCBI Taxonomy" id="39122"/>
    <lineage>
        <taxon>Bacteria</taxon>
        <taxon>Bacillati</taxon>
        <taxon>Actinomycetota</taxon>
        <taxon>Actinomycetes</taxon>
        <taxon>Mycobacteriales</taxon>
        <taxon>Gordoniaceae</taxon>
        <taxon>Skermania</taxon>
    </lineage>
</organism>
<dbReference type="RefSeq" id="WP_066469263.1">
    <property type="nucleotide sequence ID" value="NZ_CBCRUZ010000005.1"/>
</dbReference>
<sequence length="509" mass="53423">MSIERELATRAALRRWNPAGARLLRRIDGGDPGFDLLALLGPAGVGVSTMAAELTRRAGIRADDRPNPIDGIHAAVTLILLDAGTPTDRSTLRTLAAAAASGSRVVLALNKIDAHAGWRTVADQDRDRIAEQLGGPDRPPPIHPVSALTGHGLAELIGELRVAFADAPARAADRLVRARAHAVAIARGRLTDEMAAIRAAGDIAELRAERARLAGDQMATQAESLRRLRSQFQLARLDLSHEVGVTIRALSVELRDELSRSDRARLRDYPARLTERVAATEAALGGAIAARIADIGRQVLIEPLAAAPFALEPPGAEPATPPPPPSPRRPGLEDKLVVAVGASAGLSLGRLAVSPLSLVPALDMATVPATLLLGAGAAWWLTRSRGQLADRAHLRQWTTDTLTDVKAQLDQRVAAALVAAEVTTAERLTRRSADGVGAANRRIAALDAELHRASAGASGRLAACAADLTALDRHPAGEPIRAEPRPNGQGPEESAGTATDPGSNDDRVR</sequence>
<proteinExistence type="predicted"/>
<evidence type="ECO:0008006" key="4">
    <source>
        <dbReference type="Google" id="ProtNLM"/>
    </source>
</evidence>
<dbReference type="SUPFAM" id="SSF52540">
    <property type="entry name" value="P-loop containing nucleoside triphosphate hydrolases"/>
    <property type="match status" value="1"/>
</dbReference>
<feature type="region of interest" description="Disordered" evidence="1">
    <location>
        <begin position="311"/>
        <end position="332"/>
    </location>
</feature>